<sequence>MVVMAEGDSAVIFMSDASSTSNSHNGATTAAAIANLEATMTSDSDSESASAYVTARSYLSVAETKRRNKRKNFQPRNIAYSEAEGVEPFAKRNRHSSSESSESDYVLDLSNADLLKSMEDRSQPNHRLDDLEDEDERPESSPMDLTCSKSVSPFAFSRLNSYYSDSDSDDAKSHRRRGAASTGSVEQNLPDQRHRVSFAEGQDLQEQQQQQRRRILNAFKPSGGYLSHPFLGQSGDASDLKEYAVNTFKELLEIYGLNSDATDVAQTITNNVPISNFSSGKSTYCGFIISA</sequence>
<keyword evidence="3" id="KW-1185">Reference proteome</keyword>
<comment type="caution">
    <text evidence="2">The sequence shown here is derived from an EMBL/GenBank/DDBJ whole genome shotgun (WGS) entry which is preliminary data.</text>
</comment>
<feature type="region of interest" description="Disordered" evidence="1">
    <location>
        <begin position="115"/>
        <end position="148"/>
    </location>
</feature>
<feature type="region of interest" description="Disordered" evidence="1">
    <location>
        <begin position="163"/>
        <end position="191"/>
    </location>
</feature>
<organism evidence="2 3">
    <name type="scientific">Parthenolecanium corni</name>
    <dbReference type="NCBI Taxonomy" id="536013"/>
    <lineage>
        <taxon>Eukaryota</taxon>
        <taxon>Metazoa</taxon>
        <taxon>Ecdysozoa</taxon>
        <taxon>Arthropoda</taxon>
        <taxon>Hexapoda</taxon>
        <taxon>Insecta</taxon>
        <taxon>Pterygota</taxon>
        <taxon>Neoptera</taxon>
        <taxon>Paraneoptera</taxon>
        <taxon>Hemiptera</taxon>
        <taxon>Sternorrhyncha</taxon>
        <taxon>Coccoidea</taxon>
        <taxon>Coccidae</taxon>
        <taxon>Parthenolecanium</taxon>
    </lineage>
</organism>
<dbReference type="AlphaFoldDB" id="A0AAN9TP14"/>
<gene>
    <name evidence="2" type="ORF">V9T40_012847</name>
</gene>
<evidence type="ECO:0000256" key="1">
    <source>
        <dbReference type="SAM" id="MobiDB-lite"/>
    </source>
</evidence>
<evidence type="ECO:0000313" key="2">
    <source>
        <dbReference type="EMBL" id="KAK7576561.1"/>
    </source>
</evidence>
<evidence type="ECO:0000313" key="3">
    <source>
        <dbReference type="Proteomes" id="UP001367676"/>
    </source>
</evidence>
<accession>A0AAN9TP14</accession>
<feature type="compositionally biased region" description="Basic and acidic residues" evidence="1">
    <location>
        <begin position="116"/>
        <end position="129"/>
    </location>
</feature>
<proteinExistence type="predicted"/>
<feature type="compositionally biased region" description="Polar residues" evidence="1">
    <location>
        <begin position="181"/>
        <end position="190"/>
    </location>
</feature>
<dbReference type="Proteomes" id="UP001367676">
    <property type="component" value="Unassembled WGS sequence"/>
</dbReference>
<reference evidence="2 3" key="1">
    <citation type="submission" date="2024-03" db="EMBL/GenBank/DDBJ databases">
        <title>Adaptation during the transition from Ophiocordyceps entomopathogen to insect associate is accompanied by gene loss and intensified selection.</title>
        <authorList>
            <person name="Ward C.M."/>
            <person name="Onetto C.A."/>
            <person name="Borneman A.R."/>
        </authorList>
    </citation>
    <scope>NUCLEOTIDE SEQUENCE [LARGE SCALE GENOMIC DNA]</scope>
    <source>
        <strain evidence="2">AWRI1</strain>
        <tissue evidence="2">Single Adult Female</tissue>
    </source>
</reference>
<name>A0AAN9TP14_9HEMI</name>
<protein>
    <submittedName>
        <fullName evidence="2">Uncharacterized protein</fullName>
    </submittedName>
</protein>
<dbReference type="EMBL" id="JBBCAQ010000036">
    <property type="protein sequence ID" value="KAK7576561.1"/>
    <property type="molecule type" value="Genomic_DNA"/>
</dbReference>